<name>M5EDE8_MALS4</name>
<dbReference type="EMBL" id="LT671825">
    <property type="protein sequence ID" value="SHO79202.1"/>
    <property type="molecule type" value="Genomic_DNA"/>
</dbReference>
<dbReference type="VEuPathDB" id="FungiDB:MSYG_3551"/>
<evidence type="ECO:0000313" key="1">
    <source>
        <dbReference type="EMBL" id="SHO79202.1"/>
    </source>
</evidence>
<dbReference type="KEGG" id="msym:MSY001_3348"/>
<gene>
    <name evidence="1" type="ORF">MSYG_3551</name>
</gene>
<dbReference type="Allergome" id="473">
    <property type="allergen name" value="Mala s 7"/>
</dbReference>
<reference evidence="2" key="1">
    <citation type="journal article" date="2017" name="Nucleic Acids Res.">
        <title>Proteogenomics produces comprehensive and highly accurate protein-coding gene annotation in a complete genome assembly of Malassezia sympodialis.</title>
        <authorList>
            <person name="Zhu Y."/>
            <person name="Engstroem P.G."/>
            <person name="Tellgren-Roth C."/>
            <person name="Baudo C.D."/>
            <person name="Kennell J.C."/>
            <person name="Sun S."/>
            <person name="Billmyre R.B."/>
            <person name="Schroeder M.S."/>
            <person name="Andersson A."/>
            <person name="Holm T."/>
            <person name="Sigurgeirsson B."/>
            <person name="Wu G."/>
            <person name="Sankaranarayanan S.R."/>
            <person name="Siddharthan R."/>
            <person name="Sanyal K."/>
            <person name="Lundeberg J."/>
            <person name="Nystedt B."/>
            <person name="Boekhout T."/>
            <person name="Dawson T.L. Jr."/>
            <person name="Heitman J."/>
            <person name="Scheynius A."/>
            <person name="Lehtioe J."/>
        </authorList>
    </citation>
    <scope>NUCLEOTIDE SEQUENCE [LARGE SCALE GENOMIC DNA]</scope>
    <source>
        <strain evidence="2">ATCC 42132</strain>
    </source>
</reference>
<protein>
    <submittedName>
        <fullName evidence="1">M. sympodialis allergen Mala s 7</fullName>
    </submittedName>
</protein>
<dbReference type="AlphaFoldDB" id="M5EDE8"/>
<dbReference type="Proteomes" id="UP000186303">
    <property type="component" value="Chromosome 5"/>
</dbReference>
<proteinExistence type="predicted"/>
<organism evidence="1 2">
    <name type="scientific">Malassezia sympodialis (strain ATCC 42132)</name>
    <name type="common">Atopic eczema-associated yeast</name>
    <dbReference type="NCBI Taxonomy" id="1230383"/>
    <lineage>
        <taxon>Eukaryota</taxon>
        <taxon>Fungi</taxon>
        <taxon>Dikarya</taxon>
        <taxon>Basidiomycota</taxon>
        <taxon>Ustilaginomycotina</taxon>
        <taxon>Malasseziomycetes</taxon>
        <taxon>Malasseziales</taxon>
        <taxon>Malasseziaceae</taxon>
        <taxon>Malassezia</taxon>
    </lineage>
</organism>
<keyword evidence="2" id="KW-1185">Reference proteome</keyword>
<evidence type="ECO:0000313" key="2">
    <source>
        <dbReference type="Proteomes" id="UP000186303"/>
    </source>
</evidence>
<dbReference type="HOGENOM" id="CLU_1390500_0_0_1"/>
<accession>M5EDE8</accession>
<sequence>MFFQLIPLALLPLAVSASPTPSKHNLYCYAQGKDLFEFHINDTVTKDVCKSLNSGKYHNMNNEKYCSVADYDVKWFKERCQSHPTDVKTTKWIAGTDLKIEMDPKEPYELYCFNYYTTFGNLPDAGAKELDDDATKKACSALKSGKYQSDPKKKSCRMDKKDIDQFKEQCSQYQPSDRPPYGDWSAGTSLNVVLNLKKNA</sequence>